<name>A0AAV5RUP3_MAUHU</name>
<evidence type="ECO:0000313" key="7">
    <source>
        <dbReference type="EMBL" id="GMM55269.1"/>
    </source>
</evidence>
<dbReference type="CDD" id="cd06558">
    <property type="entry name" value="crotonase-like"/>
    <property type="match status" value="1"/>
</dbReference>
<comment type="caution">
    <text evidence="7">The sequence shown here is derived from an EMBL/GenBank/DDBJ whole genome shotgun (WGS) entry which is preliminary data.</text>
</comment>
<feature type="transmembrane region" description="Helical" evidence="6">
    <location>
        <begin position="117"/>
        <end position="143"/>
    </location>
</feature>
<protein>
    <submittedName>
        <fullName evidence="7">Uncharacterized protein</fullName>
    </submittedName>
</protein>
<evidence type="ECO:0000256" key="4">
    <source>
        <dbReference type="ARBA" id="ARBA00023140"/>
    </source>
</evidence>
<comment type="subcellular location">
    <subcellularLocation>
        <location evidence="1">Peroxisome</location>
    </subcellularLocation>
</comment>
<dbReference type="GO" id="GO:0004165">
    <property type="term" value="F:delta(3)-delta(2)-enoyl-CoA isomerase activity"/>
    <property type="evidence" value="ECO:0007669"/>
    <property type="project" value="UniProtKB-ARBA"/>
</dbReference>
<keyword evidence="6" id="KW-0472">Membrane</keyword>
<dbReference type="InterPro" id="IPR001753">
    <property type="entry name" value="Enoyl-CoA_hydra/iso"/>
</dbReference>
<evidence type="ECO:0000256" key="1">
    <source>
        <dbReference type="ARBA" id="ARBA00004275"/>
    </source>
</evidence>
<evidence type="ECO:0000256" key="2">
    <source>
        <dbReference type="ARBA" id="ARBA00005005"/>
    </source>
</evidence>
<dbReference type="EMBL" id="BTGD01000005">
    <property type="protein sequence ID" value="GMM55269.1"/>
    <property type="molecule type" value="Genomic_DNA"/>
</dbReference>
<gene>
    <name evidence="7" type="ORF">DAKH74_018850</name>
</gene>
<organism evidence="7 8">
    <name type="scientific">Maudiozyma humilis</name>
    <name type="common">Sour dough yeast</name>
    <name type="synonym">Kazachstania humilis</name>
    <dbReference type="NCBI Taxonomy" id="51915"/>
    <lineage>
        <taxon>Eukaryota</taxon>
        <taxon>Fungi</taxon>
        <taxon>Dikarya</taxon>
        <taxon>Ascomycota</taxon>
        <taxon>Saccharomycotina</taxon>
        <taxon>Saccharomycetes</taxon>
        <taxon>Saccharomycetales</taxon>
        <taxon>Saccharomycetaceae</taxon>
        <taxon>Maudiozyma</taxon>
    </lineage>
</organism>
<dbReference type="GO" id="GO:0006635">
    <property type="term" value="P:fatty acid beta-oxidation"/>
    <property type="evidence" value="ECO:0007669"/>
    <property type="project" value="TreeGrafter"/>
</dbReference>
<evidence type="ECO:0000256" key="5">
    <source>
        <dbReference type="ARBA" id="ARBA00023235"/>
    </source>
</evidence>
<keyword evidence="4" id="KW-0576">Peroxisome</keyword>
<evidence type="ECO:0000256" key="3">
    <source>
        <dbReference type="ARBA" id="ARBA00005254"/>
    </source>
</evidence>
<comment type="pathway">
    <text evidence="2">Lipid metabolism; fatty acid beta-oxidation.</text>
</comment>
<dbReference type="InterPro" id="IPR051053">
    <property type="entry name" value="ECH/Chromodomain_protein"/>
</dbReference>
<sequence>MARTSSQKIAYFKQAPFFVITLNSPETLNALSYDDYIYITTLLELSENDPECFFTVLQSSGRFFSSGADFNSIPPNEASAAPAPGAGRDPDKVQMWLENFLCKNQYITQSFIRHSKILIACLNGPAIGLSAAIVLICDLVYAMDIDKTYLQFPFSKLGLSNEGAVSWTLPRKFGRNRSFERLLFAKRIDGREIEGTVINSSKVSSTDLMKGAGKNTGDVVQEYNRLILEELTAKCANVYLPTVLKMKQLLRDESATSQMELLNSKEVNGALPFWIDGIPQGRFQALKAAKAAKKASTTKF</sequence>
<dbReference type="Pfam" id="PF00378">
    <property type="entry name" value="ECH_1"/>
    <property type="match status" value="1"/>
</dbReference>
<dbReference type="Proteomes" id="UP001377567">
    <property type="component" value="Unassembled WGS sequence"/>
</dbReference>
<keyword evidence="6" id="KW-0812">Transmembrane</keyword>
<keyword evidence="6" id="KW-1133">Transmembrane helix</keyword>
<dbReference type="AlphaFoldDB" id="A0AAV5RUP3"/>
<dbReference type="PANTHER" id="PTHR43684:SF1">
    <property type="entry name" value="ENOYL-COA DELTA ISOMERASE 2"/>
    <property type="match status" value="1"/>
</dbReference>
<dbReference type="GO" id="GO:0005782">
    <property type="term" value="C:peroxisomal matrix"/>
    <property type="evidence" value="ECO:0007669"/>
    <property type="project" value="TreeGrafter"/>
</dbReference>
<evidence type="ECO:0000256" key="6">
    <source>
        <dbReference type="SAM" id="Phobius"/>
    </source>
</evidence>
<accession>A0AAV5RUP3</accession>
<keyword evidence="8" id="KW-1185">Reference proteome</keyword>
<dbReference type="InterPro" id="IPR029045">
    <property type="entry name" value="ClpP/crotonase-like_dom_sf"/>
</dbReference>
<dbReference type="PANTHER" id="PTHR43684">
    <property type="match status" value="1"/>
</dbReference>
<comment type="similarity">
    <text evidence="3">Belongs to the enoyl-CoA hydratase/isomerase family.</text>
</comment>
<reference evidence="7 8" key="1">
    <citation type="journal article" date="2023" name="Elife">
        <title>Identification of key yeast species and microbe-microbe interactions impacting larval growth of Drosophila in the wild.</title>
        <authorList>
            <person name="Mure A."/>
            <person name="Sugiura Y."/>
            <person name="Maeda R."/>
            <person name="Honda K."/>
            <person name="Sakurai N."/>
            <person name="Takahashi Y."/>
            <person name="Watada M."/>
            <person name="Katoh T."/>
            <person name="Gotoh A."/>
            <person name="Gotoh Y."/>
            <person name="Taniguchi I."/>
            <person name="Nakamura K."/>
            <person name="Hayashi T."/>
            <person name="Katayama T."/>
            <person name="Uemura T."/>
            <person name="Hattori Y."/>
        </authorList>
    </citation>
    <scope>NUCLEOTIDE SEQUENCE [LARGE SCALE GENOMIC DNA]</scope>
    <source>
        <strain evidence="7 8">KH-74</strain>
    </source>
</reference>
<proteinExistence type="inferred from homology"/>
<dbReference type="SUPFAM" id="SSF52096">
    <property type="entry name" value="ClpP/crotonase"/>
    <property type="match status" value="1"/>
</dbReference>
<keyword evidence="5" id="KW-0413">Isomerase</keyword>
<dbReference type="Gene3D" id="3.90.226.10">
    <property type="entry name" value="2-enoyl-CoA Hydratase, Chain A, domain 1"/>
    <property type="match status" value="1"/>
</dbReference>
<evidence type="ECO:0000313" key="8">
    <source>
        <dbReference type="Proteomes" id="UP001377567"/>
    </source>
</evidence>
<dbReference type="FunFam" id="3.90.226.10:FF:000048">
    <property type="entry name" value="3,2-trans-enoyl-CoA isomerase"/>
    <property type="match status" value="1"/>
</dbReference>